<evidence type="ECO:0000256" key="3">
    <source>
        <dbReference type="ARBA" id="ARBA00022771"/>
    </source>
</evidence>
<dbReference type="GO" id="GO:0005634">
    <property type="term" value="C:nucleus"/>
    <property type="evidence" value="ECO:0007669"/>
    <property type="project" value="UniProtKB-SubCell"/>
</dbReference>
<evidence type="ECO:0000256" key="4">
    <source>
        <dbReference type="ARBA" id="ARBA00022833"/>
    </source>
</evidence>
<keyword evidence="4" id="KW-0862">Zinc</keyword>
<keyword evidence="2" id="KW-0479">Metal-binding</keyword>
<gene>
    <name evidence="6" type="ORF">F5878DRAFT_548089</name>
</gene>
<comment type="caution">
    <text evidence="6">The sequence shown here is derived from an EMBL/GenBank/DDBJ whole genome shotgun (WGS) entry which is preliminary data.</text>
</comment>
<dbReference type="PANTHER" id="PTHR46481">
    <property type="entry name" value="ZINC FINGER BED DOMAIN-CONTAINING PROTEIN 4"/>
    <property type="match status" value="1"/>
</dbReference>
<protein>
    <submittedName>
        <fullName evidence="6">Ribonuclease H-like domain-containing protein</fullName>
    </submittedName>
</protein>
<dbReference type="EMBL" id="MU806942">
    <property type="protein sequence ID" value="KAJ3832493.1"/>
    <property type="molecule type" value="Genomic_DNA"/>
</dbReference>
<name>A0AA38NXK2_9AGAR</name>
<dbReference type="Proteomes" id="UP001163846">
    <property type="component" value="Unassembled WGS sequence"/>
</dbReference>
<accession>A0AA38NXK2</accession>
<dbReference type="SUPFAM" id="SSF53098">
    <property type="entry name" value="Ribonuclease H-like"/>
    <property type="match status" value="1"/>
</dbReference>
<evidence type="ECO:0000313" key="6">
    <source>
        <dbReference type="EMBL" id="KAJ3832493.1"/>
    </source>
</evidence>
<proteinExistence type="predicted"/>
<keyword evidence="5" id="KW-0539">Nucleus</keyword>
<evidence type="ECO:0000256" key="1">
    <source>
        <dbReference type="ARBA" id="ARBA00004123"/>
    </source>
</evidence>
<dbReference type="InterPro" id="IPR012337">
    <property type="entry name" value="RNaseH-like_sf"/>
</dbReference>
<comment type="subcellular location">
    <subcellularLocation>
        <location evidence="1">Nucleus</location>
    </subcellularLocation>
</comment>
<evidence type="ECO:0000313" key="7">
    <source>
        <dbReference type="Proteomes" id="UP001163846"/>
    </source>
</evidence>
<dbReference type="AlphaFoldDB" id="A0AA38NXK2"/>
<reference evidence="6" key="1">
    <citation type="submission" date="2022-08" db="EMBL/GenBank/DDBJ databases">
        <authorList>
            <consortium name="DOE Joint Genome Institute"/>
            <person name="Min B."/>
            <person name="Riley R."/>
            <person name="Sierra-Patev S."/>
            <person name="Naranjo-Ortiz M."/>
            <person name="Looney B."/>
            <person name="Konkel Z."/>
            <person name="Slot J.C."/>
            <person name="Sakamoto Y."/>
            <person name="Steenwyk J.L."/>
            <person name="Rokas A."/>
            <person name="Carro J."/>
            <person name="Camarero S."/>
            <person name="Ferreira P."/>
            <person name="Molpeceres G."/>
            <person name="Ruiz-Duenas F.J."/>
            <person name="Serrano A."/>
            <person name="Henrissat B."/>
            <person name="Drula E."/>
            <person name="Hughes K.W."/>
            <person name="Mata J.L."/>
            <person name="Ishikawa N.K."/>
            <person name="Vargas-Isla R."/>
            <person name="Ushijima S."/>
            <person name="Smith C.A."/>
            <person name="Ahrendt S."/>
            <person name="Andreopoulos W."/>
            <person name="He G."/>
            <person name="Labutti K."/>
            <person name="Lipzen A."/>
            <person name="Ng V."/>
            <person name="Sandor L."/>
            <person name="Barry K."/>
            <person name="Martinez A.T."/>
            <person name="Xiao Y."/>
            <person name="Gibbons J.G."/>
            <person name="Terashima K."/>
            <person name="Hibbett D.S."/>
            <person name="Grigoriev I.V."/>
        </authorList>
    </citation>
    <scope>NUCLEOTIDE SEQUENCE</scope>
    <source>
        <strain evidence="6">TFB9207</strain>
    </source>
</reference>
<evidence type="ECO:0000256" key="2">
    <source>
        <dbReference type="ARBA" id="ARBA00022723"/>
    </source>
</evidence>
<sequence length="247" mass="28178">MMSSLELKLSERDIRFDCNGNRVRCFPHVINIAVKTGLSFVTTLPSLRDGDTDDDGQYRDALASDLIARVRHLVNLCRASGNRRDDFRKTVLGENATGNDIDDADDILLDRVVVLLRDVDTRWSSTFFMVDRFLELYPAIQRFIENDTKLSNSELFSSVELEALNDIREFLHTFHSIQELASAEKTPTLSIVLPLYEGLIEILELMKDKLPNLSHIIDVSLDKLREYLNKARSTHIYGLAMGMFLPL</sequence>
<dbReference type="PANTHER" id="PTHR46481:SF10">
    <property type="entry name" value="ZINC FINGER BED DOMAIN-CONTAINING PROTEIN 39"/>
    <property type="match status" value="1"/>
</dbReference>
<evidence type="ECO:0000256" key="5">
    <source>
        <dbReference type="ARBA" id="ARBA00023242"/>
    </source>
</evidence>
<organism evidence="6 7">
    <name type="scientific">Lentinula raphanica</name>
    <dbReference type="NCBI Taxonomy" id="153919"/>
    <lineage>
        <taxon>Eukaryota</taxon>
        <taxon>Fungi</taxon>
        <taxon>Dikarya</taxon>
        <taxon>Basidiomycota</taxon>
        <taxon>Agaricomycotina</taxon>
        <taxon>Agaricomycetes</taxon>
        <taxon>Agaricomycetidae</taxon>
        <taxon>Agaricales</taxon>
        <taxon>Marasmiineae</taxon>
        <taxon>Omphalotaceae</taxon>
        <taxon>Lentinula</taxon>
    </lineage>
</organism>
<keyword evidence="3" id="KW-0863">Zinc-finger</keyword>
<dbReference type="InterPro" id="IPR052035">
    <property type="entry name" value="ZnF_BED_domain_contain"/>
</dbReference>
<dbReference type="GO" id="GO:0008270">
    <property type="term" value="F:zinc ion binding"/>
    <property type="evidence" value="ECO:0007669"/>
    <property type="project" value="UniProtKB-KW"/>
</dbReference>
<keyword evidence="7" id="KW-1185">Reference proteome</keyword>